<dbReference type="EMBL" id="CP020867">
    <property type="protein sequence ID" value="ARJ56167.1"/>
    <property type="molecule type" value="Genomic_DNA"/>
</dbReference>
<dbReference type="GO" id="GO:0004519">
    <property type="term" value="F:endonuclease activity"/>
    <property type="evidence" value="ECO:0007669"/>
    <property type="project" value="UniProtKB-UniRule"/>
</dbReference>
<protein>
    <recommendedName>
        <fullName evidence="7">Endonuclease MutS2</fullName>
        <ecNumber evidence="7">3.1.-.-</ecNumber>
    </recommendedName>
    <alternativeName>
        <fullName evidence="7">Ribosome-associated protein quality control-upstream factor</fullName>
        <shortName evidence="7">RQC-upstream factor</shortName>
        <shortName evidence="7">RqcU</shortName>
        <ecNumber evidence="7">3.6.4.-</ecNumber>
    </alternativeName>
</protein>
<feature type="coiled-coil region" evidence="8">
    <location>
        <begin position="477"/>
        <end position="518"/>
    </location>
</feature>
<dbReference type="InterPro" id="IPR005747">
    <property type="entry name" value="MutS2"/>
</dbReference>
<dbReference type="Proteomes" id="UP000192902">
    <property type="component" value="Chromosome"/>
</dbReference>
<dbReference type="GO" id="GO:0016887">
    <property type="term" value="F:ATP hydrolysis activity"/>
    <property type="evidence" value="ECO:0007669"/>
    <property type="project" value="InterPro"/>
</dbReference>
<dbReference type="SMART" id="SM00534">
    <property type="entry name" value="MUTSac"/>
    <property type="match status" value="1"/>
</dbReference>
<dbReference type="SMART" id="SM00533">
    <property type="entry name" value="MUTSd"/>
    <property type="match status" value="1"/>
</dbReference>
<dbReference type="GO" id="GO:0006298">
    <property type="term" value="P:mismatch repair"/>
    <property type="evidence" value="ECO:0007669"/>
    <property type="project" value="InterPro"/>
</dbReference>
<dbReference type="eggNOG" id="COG1193">
    <property type="taxonomic scope" value="Bacteria"/>
</dbReference>
<dbReference type="SUPFAM" id="SSF160443">
    <property type="entry name" value="SMR domain-like"/>
    <property type="match status" value="1"/>
</dbReference>
<dbReference type="HAMAP" id="MF_00092">
    <property type="entry name" value="MutS2"/>
    <property type="match status" value="1"/>
</dbReference>
<dbReference type="GO" id="GO:0072344">
    <property type="term" value="P:rescue of stalled ribosome"/>
    <property type="evidence" value="ECO:0007669"/>
    <property type="project" value="UniProtKB-UniRule"/>
</dbReference>
<dbReference type="SMART" id="SM00463">
    <property type="entry name" value="SMR"/>
    <property type="match status" value="1"/>
</dbReference>
<dbReference type="InterPro" id="IPR002625">
    <property type="entry name" value="Smr_dom"/>
</dbReference>
<evidence type="ECO:0000256" key="4">
    <source>
        <dbReference type="ARBA" id="ARBA00022840"/>
    </source>
</evidence>
<dbReference type="SUPFAM" id="SSF52540">
    <property type="entry name" value="P-loop containing nucleoside triphosphate hydrolases"/>
    <property type="match status" value="1"/>
</dbReference>
<keyword evidence="6 7" id="KW-0238">DNA-binding</keyword>
<gene>
    <name evidence="7 10" type="primary">mutS2</name>
    <name evidence="7" type="synonym">rqcU</name>
    <name evidence="10" type="ORF">CCUN_0528</name>
</gene>
<feature type="domain" description="Smr" evidence="9">
    <location>
        <begin position="658"/>
        <end position="732"/>
    </location>
</feature>
<reference evidence="10 11" key="1">
    <citation type="submission" date="2017-04" db="EMBL/GenBank/DDBJ databases">
        <title>Complete genome sequence of the Campylobacter cuniculorum type strain LMG24588.</title>
        <authorList>
            <person name="Miller W.G."/>
            <person name="Yee E."/>
            <person name="Revez J."/>
            <person name="Bono J.L."/>
            <person name="Rossi M."/>
        </authorList>
    </citation>
    <scope>NUCLEOTIDE SEQUENCE [LARGE SCALE GENOMIC DNA]</scope>
    <source>
        <strain evidence="10 11">LMG 24588</strain>
    </source>
</reference>
<keyword evidence="4 7" id="KW-0067">ATP-binding</keyword>
<dbReference type="InterPro" id="IPR007696">
    <property type="entry name" value="DNA_mismatch_repair_MutS_core"/>
</dbReference>
<dbReference type="PANTHER" id="PTHR11361">
    <property type="entry name" value="DNA MISMATCH REPAIR PROTEIN MUTS FAMILY MEMBER"/>
    <property type="match status" value="1"/>
</dbReference>
<dbReference type="InterPro" id="IPR045076">
    <property type="entry name" value="MutS"/>
</dbReference>
<evidence type="ECO:0000256" key="3">
    <source>
        <dbReference type="ARBA" id="ARBA00022801"/>
    </source>
</evidence>
<evidence type="ECO:0000256" key="6">
    <source>
        <dbReference type="ARBA" id="ARBA00023125"/>
    </source>
</evidence>
<feature type="binding site" evidence="7">
    <location>
        <begin position="308"/>
        <end position="315"/>
    </location>
    <ligand>
        <name>ATP</name>
        <dbReference type="ChEBI" id="CHEBI:30616"/>
    </ligand>
</feature>
<dbReference type="GO" id="GO:0030983">
    <property type="term" value="F:mismatched DNA binding"/>
    <property type="evidence" value="ECO:0007669"/>
    <property type="project" value="InterPro"/>
</dbReference>
<evidence type="ECO:0000313" key="11">
    <source>
        <dbReference type="Proteomes" id="UP000192902"/>
    </source>
</evidence>
<dbReference type="GO" id="GO:0005524">
    <property type="term" value="F:ATP binding"/>
    <property type="evidence" value="ECO:0007669"/>
    <property type="project" value="UniProtKB-UniRule"/>
</dbReference>
<keyword evidence="5 7" id="KW-0694">RNA-binding</keyword>
<keyword evidence="3 7" id="KW-0378">Hydrolase</keyword>
<dbReference type="STRING" id="1121267.CCUN_0528"/>
<dbReference type="PANTHER" id="PTHR11361:SF14">
    <property type="entry name" value="DNA MISMATCH REPAIR PROTEIN MUTS, TYPE 2"/>
    <property type="match status" value="1"/>
</dbReference>
<dbReference type="GO" id="GO:0019843">
    <property type="term" value="F:rRNA binding"/>
    <property type="evidence" value="ECO:0007669"/>
    <property type="project" value="UniProtKB-UniRule"/>
</dbReference>
<evidence type="ECO:0000256" key="8">
    <source>
        <dbReference type="SAM" id="Coils"/>
    </source>
</evidence>
<evidence type="ECO:0000313" key="10">
    <source>
        <dbReference type="EMBL" id="ARJ56167.1"/>
    </source>
</evidence>
<comment type="function">
    <text evidence="7">Endonuclease that is involved in the suppression of homologous recombination and thus may have a key role in the control of bacterial genetic diversity.</text>
</comment>
<evidence type="ECO:0000259" key="9">
    <source>
        <dbReference type="PROSITE" id="PS50828"/>
    </source>
</evidence>
<dbReference type="EC" id="3.6.4.-" evidence="7"/>
<dbReference type="RefSeq" id="WP_027305902.1">
    <property type="nucleotide sequence ID" value="NZ_CP020867.1"/>
</dbReference>
<dbReference type="Gene3D" id="3.40.50.300">
    <property type="entry name" value="P-loop containing nucleotide triphosphate hydrolases"/>
    <property type="match status" value="1"/>
</dbReference>
<keyword evidence="8" id="KW-0175">Coiled coil</keyword>
<dbReference type="Pfam" id="PF00488">
    <property type="entry name" value="MutS_V"/>
    <property type="match status" value="1"/>
</dbReference>
<evidence type="ECO:0000256" key="7">
    <source>
        <dbReference type="HAMAP-Rule" id="MF_00092"/>
    </source>
</evidence>
<dbReference type="InterPro" id="IPR000432">
    <property type="entry name" value="DNA_mismatch_repair_MutS_C"/>
</dbReference>
<keyword evidence="7" id="KW-0540">Nuclease</keyword>
<evidence type="ECO:0000256" key="1">
    <source>
        <dbReference type="ARBA" id="ARBA00022730"/>
    </source>
</evidence>
<dbReference type="OrthoDB" id="9808166at2"/>
<keyword evidence="2 7" id="KW-0547">Nucleotide-binding</keyword>
<comment type="subunit">
    <text evidence="7">Homodimer. Binds to stalled ribosomes, contacting rRNA.</text>
</comment>
<dbReference type="EC" id="3.1.-.-" evidence="7"/>
<evidence type="ECO:0000256" key="5">
    <source>
        <dbReference type="ARBA" id="ARBA00022884"/>
    </source>
</evidence>
<dbReference type="Gene3D" id="3.30.1370.110">
    <property type="match status" value="1"/>
</dbReference>
<name>A0A1W6BVU3_9BACT</name>
<evidence type="ECO:0000256" key="2">
    <source>
        <dbReference type="ARBA" id="ARBA00022741"/>
    </source>
</evidence>
<dbReference type="InterPro" id="IPR027417">
    <property type="entry name" value="P-loop_NTPase"/>
</dbReference>
<dbReference type="Pfam" id="PF01713">
    <property type="entry name" value="Smr"/>
    <property type="match status" value="1"/>
</dbReference>
<dbReference type="PROSITE" id="PS50828">
    <property type="entry name" value="SMR"/>
    <property type="match status" value="1"/>
</dbReference>
<dbReference type="GO" id="GO:0043023">
    <property type="term" value="F:ribosomal large subunit binding"/>
    <property type="evidence" value="ECO:0007669"/>
    <property type="project" value="UniProtKB-UniRule"/>
</dbReference>
<dbReference type="AlphaFoldDB" id="A0A1W6BVU3"/>
<dbReference type="KEGG" id="ccun:CCUN_0528"/>
<organism evidence="10 11">
    <name type="scientific">Campylobacter cuniculorum DSM 23162 = LMG 24588</name>
    <dbReference type="NCBI Taxonomy" id="1121267"/>
    <lineage>
        <taxon>Bacteria</taxon>
        <taxon>Pseudomonadati</taxon>
        <taxon>Campylobacterota</taxon>
        <taxon>Epsilonproteobacteria</taxon>
        <taxon>Campylobacterales</taxon>
        <taxon>Campylobacteraceae</taxon>
        <taxon>Campylobacter</taxon>
    </lineage>
</organism>
<dbReference type="NCBIfam" id="TIGR01069">
    <property type="entry name" value="mutS2"/>
    <property type="match status" value="1"/>
</dbReference>
<keyword evidence="1 7" id="KW-0699">rRNA-binding</keyword>
<comment type="function">
    <text evidence="7">Acts as a ribosome collision sensor, splitting the ribosome into its 2 subunits. Detects stalled/collided 70S ribosomes which it binds and splits by an ATP-hydrolysis driven conformational change. Acts upstream of the ribosome quality control system (RQC), a ribosome-associated complex that mediates the extraction of incompletely synthesized nascent chains from stalled ribosomes and their subsequent degradation. Probably generates substrates for RQC.</text>
</comment>
<comment type="similarity">
    <text evidence="7">Belongs to the DNA mismatch repair MutS family. MutS2 subfamily.</text>
</comment>
<dbReference type="InterPro" id="IPR036063">
    <property type="entry name" value="Smr_dom_sf"/>
</dbReference>
<dbReference type="GO" id="GO:0045910">
    <property type="term" value="P:negative regulation of DNA recombination"/>
    <property type="evidence" value="ECO:0007669"/>
    <property type="project" value="InterPro"/>
</dbReference>
<sequence>MNEVLIAKLDLNGYLDEFKNFLARDKELFLQGDRSLHFKRIDELCKLEFKAPPQLQKLDTALLHLSKQGILHLDEIAEFVKILRYFSYLKNLKFEGNLKTWLDKIKPPKSLLEFYDYFDEKGVFKDDSDERLMNLNQALKIKNETISHEFKKLSHSKNLNPYLIDTQIHSINGFESLLVRGGFSHFIQAKIIGRSKTGGFYIVPLSIENLQDEIQKIKNQKEEIYYEYAKKFSLFLSKELLFLKFIDKSFDLFDHYSARVMFAKKKDFEFILCDDSDEIVLKNFAHPALKNPKSVNVEFKKQVLLITGVNAGGKSMLLKSILSAAFLAKALLPMQIKACESKIGSFKAFEAIIEDPQNVKNNISTFAGRMLQISKLFSQKNMLLGIDEIELGTDFEEAGCLYREIILKLIENKLKIIITTHHKLLAMLLAKNDQIELLAALYDEKNSRPQYEFLKGTIGKSYAFETALNYQIPPFLVEKARKNYGEDKQNLEELVSKNINLELELRTKLKELQFKENKVDTLLNSFKIQKEKEENEFKTRLRELEFEFHRAIEEAKKTLNFKELKDKQRTLNRANELKKAILLPSMKKNDELRVGDFVKYEKIKGRILNISKNDALIESEGLRLRVPLRLLKISQELPKKNAKTSINIQKPRHLGVSLDLHGLRSDEAIERLDRFISDALIAGFDEVLIYHGIGTGKLAFAVKEFLKTHKSVKSFHDAPLNQGGFGAKVVKF</sequence>
<keyword evidence="7" id="KW-0255">Endonuclease</keyword>
<dbReference type="GO" id="GO:0140664">
    <property type="term" value="F:ATP-dependent DNA damage sensor activity"/>
    <property type="evidence" value="ECO:0007669"/>
    <property type="project" value="InterPro"/>
</dbReference>
<proteinExistence type="inferred from homology"/>
<accession>A0A1W6BVU3</accession>